<name>A0A4R8DNU5_9BACT</name>
<comment type="caution">
    <text evidence="1">The sequence shown here is derived from an EMBL/GenBank/DDBJ whole genome shotgun (WGS) entry which is preliminary data.</text>
</comment>
<accession>A0A4R8DNU5</accession>
<keyword evidence="2" id="KW-1185">Reference proteome</keyword>
<reference evidence="1 2" key="1">
    <citation type="submission" date="2019-03" db="EMBL/GenBank/DDBJ databases">
        <title>Genomic Encyclopedia of Type Strains, Phase IV (KMG-IV): sequencing the most valuable type-strain genomes for metagenomic binning, comparative biology and taxonomic classification.</title>
        <authorList>
            <person name="Goeker M."/>
        </authorList>
    </citation>
    <scope>NUCLEOTIDE SEQUENCE [LARGE SCALE GENOMIC DNA]</scope>
    <source>
        <strain evidence="1 2">DSM 100059</strain>
    </source>
</reference>
<dbReference type="AlphaFoldDB" id="A0A4R8DNU5"/>
<gene>
    <name evidence="1" type="ORF">EDB95_0102</name>
</gene>
<dbReference type="RefSeq" id="WP_133989520.1">
    <property type="nucleotide sequence ID" value="NZ_SODV01000001.1"/>
</dbReference>
<dbReference type="Proteomes" id="UP000294498">
    <property type="component" value="Unassembled WGS sequence"/>
</dbReference>
<organism evidence="1 2">
    <name type="scientific">Dinghuibacter silviterrae</name>
    <dbReference type="NCBI Taxonomy" id="1539049"/>
    <lineage>
        <taxon>Bacteria</taxon>
        <taxon>Pseudomonadati</taxon>
        <taxon>Bacteroidota</taxon>
        <taxon>Chitinophagia</taxon>
        <taxon>Chitinophagales</taxon>
        <taxon>Chitinophagaceae</taxon>
        <taxon>Dinghuibacter</taxon>
    </lineage>
</organism>
<protein>
    <submittedName>
        <fullName evidence="1">Uncharacterized protein</fullName>
    </submittedName>
</protein>
<dbReference type="EMBL" id="SODV01000001">
    <property type="protein sequence ID" value="TDW99094.1"/>
    <property type="molecule type" value="Genomic_DNA"/>
</dbReference>
<proteinExistence type="predicted"/>
<dbReference type="OrthoDB" id="1495534at2"/>
<sequence length="72" mass="8179">MKTPACQHCAHFQNDPALIEKAYPGLTSLSSGFASVRDQDGFCDYHQLYLSARDNCQDFIENNFTFTQIQND</sequence>
<evidence type="ECO:0000313" key="2">
    <source>
        <dbReference type="Proteomes" id="UP000294498"/>
    </source>
</evidence>
<evidence type="ECO:0000313" key="1">
    <source>
        <dbReference type="EMBL" id="TDW99094.1"/>
    </source>
</evidence>